<dbReference type="GO" id="GO:0005975">
    <property type="term" value="P:carbohydrate metabolic process"/>
    <property type="evidence" value="ECO:0007669"/>
    <property type="project" value="InterPro"/>
</dbReference>
<comment type="similarity">
    <text evidence="2">Belongs to the glycosyl hydrolase 13 family.</text>
</comment>
<evidence type="ECO:0000259" key="9">
    <source>
        <dbReference type="SMART" id="SM00642"/>
    </source>
</evidence>
<evidence type="ECO:0000256" key="7">
    <source>
        <dbReference type="PIRSR" id="PIRSR001021-1"/>
    </source>
</evidence>
<dbReference type="eggNOG" id="COG0366">
    <property type="taxonomic scope" value="Bacteria"/>
</dbReference>
<keyword evidence="8" id="KW-0106">Calcium</keyword>
<evidence type="ECO:0000256" key="5">
    <source>
        <dbReference type="ARBA" id="ARBA00023277"/>
    </source>
</evidence>
<evidence type="ECO:0000256" key="3">
    <source>
        <dbReference type="ARBA" id="ARBA00022723"/>
    </source>
</evidence>
<feature type="active site" description="Proton donor" evidence="7">
    <location>
        <position position="222"/>
    </location>
</feature>
<dbReference type="EMBL" id="DF820468">
    <property type="protein sequence ID" value="GAK58626.1"/>
    <property type="molecule type" value="Genomic_DNA"/>
</dbReference>
<dbReference type="InterPro" id="IPR015237">
    <property type="entry name" value="Alpha-amylase_C_pro"/>
</dbReference>
<evidence type="ECO:0000256" key="2">
    <source>
        <dbReference type="ARBA" id="ARBA00008061"/>
    </source>
</evidence>
<dbReference type="Gene3D" id="3.20.20.80">
    <property type="entry name" value="Glycosidases"/>
    <property type="match status" value="1"/>
</dbReference>
<dbReference type="InterPro" id="IPR013776">
    <property type="entry name" value="A-amylase_thermo"/>
</dbReference>
<keyword evidence="3 8" id="KW-0479">Metal-binding</keyword>
<dbReference type="InterPro" id="IPR006047">
    <property type="entry name" value="GH13_cat_dom"/>
</dbReference>
<dbReference type="Proteomes" id="UP000030661">
    <property type="component" value="Unassembled WGS sequence"/>
</dbReference>
<evidence type="ECO:0000313" key="10">
    <source>
        <dbReference type="EMBL" id="GAK58626.1"/>
    </source>
</evidence>
<evidence type="ECO:0000256" key="1">
    <source>
        <dbReference type="ARBA" id="ARBA00001913"/>
    </source>
</evidence>
<dbReference type="GO" id="GO:0004553">
    <property type="term" value="F:hydrolase activity, hydrolyzing O-glycosyl compounds"/>
    <property type="evidence" value="ECO:0007669"/>
    <property type="project" value="InterPro"/>
</dbReference>
<dbReference type="HOGENOM" id="CLU_024572_3_0_0"/>
<dbReference type="AlphaFoldDB" id="A0A081C221"/>
<protein>
    <submittedName>
        <fullName evidence="10">Alpha amylase catalytic region</fullName>
    </submittedName>
</protein>
<proteinExistence type="inferred from homology"/>
<keyword evidence="11" id="KW-1185">Reference proteome</keyword>
<dbReference type="SUPFAM" id="SSF51445">
    <property type="entry name" value="(Trans)glycosidases"/>
    <property type="match status" value="1"/>
</dbReference>
<dbReference type="InterPro" id="IPR013780">
    <property type="entry name" value="Glyco_hydro_b"/>
</dbReference>
<reference evidence="10" key="1">
    <citation type="journal article" date="2015" name="PeerJ">
        <title>First genomic representation of candidate bacterial phylum KSB3 points to enhanced environmental sensing as a trigger of wastewater bulking.</title>
        <authorList>
            <person name="Sekiguchi Y."/>
            <person name="Ohashi A."/>
            <person name="Parks D.H."/>
            <person name="Yamauchi T."/>
            <person name="Tyson G.W."/>
            <person name="Hugenholtz P."/>
        </authorList>
    </citation>
    <scope>NUCLEOTIDE SEQUENCE [LARGE SCALE GENOMIC DNA]</scope>
</reference>
<dbReference type="Pfam" id="PF00128">
    <property type="entry name" value="Alpha-amylase"/>
    <property type="match status" value="1"/>
</dbReference>
<sequence length="437" mass="50332">MRLFQAFYWDCPQAEGKEGVWWQYLQTKVPALAKIGITGLWLPPSAKSSHIDSMGYAPYDYYDQGEFDQKGGVKTWFGPKAELRALIQTAHDNEMIVIADAVLNHCDIGDAKERNPITGKELMTKYTPKSGKFPRDWTNFHPCEYSSIDAGAFYGDLEGYELPDLCHDNPYTYLGVIEYIRWLKDRQAGIGYDGFRYDAVKYFDSWIVQSIQEWQKCFGVAEYWDGNKGAVKGYLDYVRWSASAFDFPLFYALREMCNNPWYDLRNLWGSGLNFDAPLHSVTFCDNHDTDRSQPIVCDKLLAYAFILTHEGVPCIFWKDYYNYSLALPNTPHGIDQLCQVHRDYAGGETALLYNDSRLYIAQRLGYRNQCGLIVVINTDSNSWRGNWVQAMWPNMQFTCVAWWGQDQNKPLDQRSDGGGWTQVYAAPRGYAVYVPEH</sequence>
<accession>A0A081C221</accession>
<keyword evidence="6" id="KW-0326">Glycosidase</keyword>
<evidence type="ECO:0000256" key="6">
    <source>
        <dbReference type="ARBA" id="ARBA00023295"/>
    </source>
</evidence>
<dbReference type="Pfam" id="PF09154">
    <property type="entry name" value="Alpha-amy_C_pro"/>
    <property type="match status" value="1"/>
</dbReference>
<evidence type="ECO:0000313" key="11">
    <source>
        <dbReference type="Proteomes" id="UP000030661"/>
    </source>
</evidence>
<evidence type="ECO:0000256" key="4">
    <source>
        <dbReference type="ARBA" id="ARBA00022801"/>
    </source>
</evidence>
<comment type="cofactor">
    <cofactor evidence="1">
        <name>Ca(2+)</name>
        <dbReference type="ChEBI" id="CHEBI:29108"/>
    </cofactor>
</comment>
<dbReference type="PANTHER" id="PTHR43447">
    <property type="entry name" value="ALPHA-AMYLASE"/>
    <property type="match status" value="1"/>
</dbReference>
<keyword evidence="5" id="KW-0119">Carbohydrate metabolism</keyword>
<feature type="binding site" evidence="8">
    <location>
        <position position="104"/>
    </location>
    <ligand>
        <name>Ca(2+)</name>
        <dbReference type="ChEBI" id="CHEBI:29108"/>
        <label>1</label>
    </ligand>
</feature>
<gene>
    <name evidence="10" type="ORF">U27_05600</name>
</gene>
<dbReference type="Gene3D" id="2.60.40.1180">
    <property type="entry name" value="Golgi alpha-mannosidase II"/>
    <property type="match status" value="1"/>
</dbReference>
<keyword evidence="4" id="KW-0378">Hydrolase</keyword>
<evidence type="ECO:0000256" key="8">
    <source>
        <dbReference type="PIRSR" id="PIRSR001021-2"/>
    </source>
</evidence>
<dbReference type="InterPro" id="IPR017853">
    <property type="entry name" value="GH"/>
</dbReference>
<name>A0A081C221_VECG1</name>
<feature type="binding site" evidence="8">
    <location>
        <position position="164"/>
    </location>
    <ligand>
        <name>Ca(2+)</name>
        <dbReference type="ChEBI" id="CHEBI:29108"/>
        <label>1</label>
    </ligand>
</feature>
<dbReference type="PIRSF" id="PIRSF001021">
    <property type="entry name" value="Alph-amls_thrmst"/>
    <property type="match status" value="1"/>
</dbReference>
<feature type="active site" description="Nucleophile" evidence="7">
    <location>
        <position position="198"/>
    </location>
</feature>
<feature type="domain" description="Glycosyl hydrolase family 13 catalytic" evidence="9">
    <location>
        <begin position="3"/>
        <end position="367"/>
    </location>
</feature>
<dbReference type="STRING" id="1499967.U27_05600"/>
<organism evidence="10">
    <name type="scientific">Vecturithrix granuli</name>
    <dbReference type="NCBI Taxonomy" id="1499967"/>
    <lineage>
        <taxon>Bacteria</taxon>
        <taxon>Candidatus Moduliflexota</taxon>
        <taxon>Candidatus Vecturitrichia</taxon>
        <taxon>Candidatus Vecturitrichales</taxon>
        <taxon>Candidatus Vecturitrichaceae</taxon>
        <taxon>Candidatus Vecturithrix</taxon>
    </lineage>
</organism>
<dbReference type="SMART" id="SM00642">
    <property type="entry name" value="Aamy"/>
    <property type="match status" value="1"/>
</dbReference>
<dbReference type="GO" id="GO:0005509">
    <property type="term" value="F:calcium ion binding"/>
    <property type="evidence" value="ECO:0007669"/>
    <property type="project" value="InterPro"/>
</dbReference>